<dbReference type="Gene3D" id="2.60.40.1090">
    <property type="entry name" value="Fimbrial-type adhesion domain"/>
    <property type="match status" value="1"/>
</dbReference>
<sequence>MKNRNNIIFLSIILGVISQVSTQAATTVNFKGNLIIPDCTINNNSPLEVDFGDVEIQTLDVMNTAYHARDFNIPMTCPYILGTPRLTLTSSAVHIAQQGIIQTSKYHEGLVIYLRQKGGVAAVPLGTATNVSSSVTGAGTSKTLTLNAGIGRYKEMQLLTPGPFTASASLQVRYE</sequence>
<feature type="domain" description="Fimbrial-type adhesion" evidence="2">
    <location>
        <begin position="29"/>
        <end position="174"/>
    </location>
</feature>
<reference evidence="3 4" key="1">
    <citation type="submission" date="2018-06" db="EMBL/GenBank/DDBJ databases">
        <authorList>
            <consortium name="Pathogen Informatics"/>
            <person name="Doyle S."/>
        </authorList>
    </citation>
    <scope>NUCLEOTIDE SEQUENCE [LARGE SCALE GENOMIC DNA]</scope>
    <source>
        <strain evidence="3 4">NCTC12420</strain>
    </source>
</reference>
<dbReference type="RefSeq" id="WP_080074368.1">
    <property type="nucleotide sequence ID" value="NZ_DADWZK010000015.1"/>
</dbReference>
<dbReference type="SUPFAM" id="SSF49401">
    <property type="entry name" value="Bacterial adhesins"/>
    <property type="match status" value="1"/>
</dbReference>
<dbReference type="AlphaFoldDB" id="A0A379YL94"/>
<evidence type="ECO:0000259" key="2">
    <source>
        <dbReference type="Pfam" id="PF00419"/>
    </source>
</evidence>
<dbReference type="EMBL" id="UGYB01000004">
    <property type="protein sequence ID" value="SUI46936.1"/>
    <property type="molecule type" value="Genomic_DNA"/>
</dbReference>
<feature type="signal peptide" evidence="1">
    <location>
        <begin position="1"/>
        <end position="24"/>
    </location>
</feature>
<dbReference type="PRINTS" id="PR01613">
    <property type="entry name" value="FIMBRIALPAPF"/>
</dbReference>
<evidence type="ECO:0000256" key="1">
    <source>
        <dbReference type="SAM" id="SignalP"/>
    </source>
</evidence>
<dbReference type="PANTHER" id="PTHR33420">
    <property type="entry name" value="FIMBRIAL SUBUNIT ELFA-RELATED"/>
    <property type="match status" value="1"/>
</dbReference>
<gene>
    <name evidence="3" type="primary">papE</name>
    <name evidence="3" type="ORF">NCTC12420_05058</name>
</gene>
<dbReference type="Pfam" id="PF00419">
    <property type="entry name" value="Fimbrial"/>
    <property type="match status" value="1"/>
</dbReference>
<dbReference type="InterPro" id="IPR000259">
    <property type="entry name" value="Adhesion_dom_fimbrial"/>
</dbReference>
<dbReference type="InterPro" id="IPR036937">
    <property type="entry name" value="Adhesion_dom_fimbrial_sf"/>
</dbReference>
<dbReference type="InterPro" id="IPR005430">
    <property type="entry name" value="P_pili_tip_PapF"/>
</dbReference>
<feature type="chain" id="PRO_5017069829" evidence="1">
    <location>
        <begin position="25"/>
        <end position="175"/>
    </location>
</feature>
<evidence type="ECO:0000313" key="3">
    <source>
        <dbReference type="EMBL" id="SUI46936.1"/>
    </source>
</evidence>
<keyword evidence="1" id="KW-0732">Signal</keyword>
<evidence type="ECO:0000313" key="4">
    <source>
        <dbReference type="Proteomes" id="UP000254220"/>
    </source>
</evidence>
<protein>
    <submittedName>
        <fullName evidence="3">Fimbrial protein SteE</fullName>
    </submittedName>
</protein>
<dbReference type="InterPro" id="IPR008966">
    <property type="entry name" value="Adhesion_dom_sf"/>
</dbReference>
<accession>A0A379YL94</accession>
<dbReference type="Proteomes" id="UP000254220">
    <property type="component" value="Unassembled WGS sequence"/>
</dbReference>
<dbReference type="PANTHER" id="PTHR33420:SF33">
    <property type="entry name" value="MINOR FIMBRIAL SUBUNIT"/>
    <property type="match status" value="1"/>
</dbReference>
<organism evidence="3 4">
    <name type="scientific">Salmonella enterica subsp. indica</name>
    <dbReference type="NCBI Taxonomy" id="59207"/>
    <lineage>
        <taxon>Bacteria</taxon>
        <taxon>Pseudomonadati</taxon>
        <taxon>Pseudomonadota</taxon>
        <taxon>Gammaproteobacteria</taxon>
        <taxon>Enterobacterales</taxon>
        <taxon>Enterobacteriaceae</taxon>
        <taxon>Salmonella</taxon>
    </lineage>
</organism>
<proteinExistence type="predicted"/>
<dbReference type="GO" id="GO:0009289">
    <property type="term" value="C:pilus"/>
    <property type="evidence" value="ECO:0007669"/>
    <property type="project" value="InterPro"/>
</dbReference>
<dbReference type="GO" id="GO:0043709">
    <property type="term" value="P:cell adhesion involved in single-species biofilm formation"/>
    <property type="evidence" value="ECO:0007669"/>
    <property type="project" value="TreeGrafter"/>
</dbReference>
<name>A0A379YL94_SALER</name>
<dbReference type="InterPro" id="IPR050263">
    <property type="entry name" value="Bact_Fimbrial_Adh_Pro"/>
</dbReference>